<feature type="domain" description="BAR" evidence="4">
    <location>
        <begin position="17"/>
        <end position="237"/>
    </location>
</feature>
<evidence type="ECO:0000313" key="8">
    <source>
        <dbReference type="Proteomes" id="UP000274922"/>
    </source>
</evidence>
<dbReference type="GO" id="GO:0097320">
    <property type="term" value="P:plasma membrane tubulation"/>
    <property type="evidence" value="ECO:0007669"/>
    <property type="project" value="TreeGrafter"/>
</dbReference>
<evidence type="ECO:0000259" key="4">
    <source>
        <dbReference type="PROSITE" id="PS51021"/>
    </source>
</evidence>
<dbReference type="GO" id="GO:1990528">
    <property type="term" value="C:Rvs161p-Rvs167p complex"/>
    <property type="evidence" value="ECO:0007669"/>
    <property type="project" value="TreeGrafter"/>
</dbReference>
<evidence type="ECO:0000256" key="2">
    <source>
        <dbReference type="ARBA" id="ARBA00022490"/>
    </source>
</evidence>
<dbReference type="OrthoDB" id="446293at2759"/>
<evidence type="ECO:0000313" key="7">
    <source>
        <dbReference type="Proteomes" id="UP000268535"/>
    </source>
</evidence>
<dbReference type="GO" id="GO:0006897">
    <property type="term" value="P:endocytosis"/>
    <property type="evidence" value="ECO:0007669"/>
    <property type="project" value="InterPro"/>
</dbReference>
<keyword evidence="2" id="KW-0963">Cytoplasm</keyword>
<evidence type="ECO:0000313" key="6">
    <source>
        <dbReference type="EMBL" id="RKP00770.1"/>
    </source>
</evidence>
<dbReference type="GO" id="GO:0051666">
    <property type="term" value="P:actin cortical patch localization"/>
    <property type="evidence" value="ECO:0007669"/>
    <property type="project" value="InterPro"/>
</dbReference>
<dbReference type="EMBL" id="ML010039">
    <property type="protein sequence ID" value="RKO96362.1"/>
    <property type="molecule type" value="Genomic_DNA"/>
</dbReference>
<dbReference type="Proteomes" id="UP000268535">
    <property type="component" value="Unassembled WGS sequence"/>
</dbReference>
<dbReference type="InterPro" id="IPR004148">
    <property type="entry name" value="BAR_dom"/>
</dbReference>
<dbReference type="GO" id="GO:0015629">
    <property type="term" value="C:actin cytoskeleton"/>
    <property type="evidence" value="ECO:0007669"/>
    <property type="project" value="TreeGrafter"/>
</dbReference>
<dbReference type="EMBL" id="ML014199">
    <property type="protein sequence ID" value="RKP00770.1"/>
    <property type="molecule type" value="Genomic_DNA"/>
</dbReference>
<dbReference type="SUPFAM" id="SSF103657">
    <property type="entry name" value="BAR/IMD domain-like"/>
    <property type="match status" value="1"/>
</dbReference>
<evidence type="ECO:0000256" key="1">
    <source>
        <dbReference type="ARBA" id="ARBA00004245"/>
    </source>
</evidence>
<dbReference type="Pfam" id="PF03114">
    <property type="entry name" value="BAR"/>
    <property type="match status" value="1"/>
</dbReference>
<gene>
    <name evidence="5" type="ORF">CAUPRSCDRAFT_8223</name>
    <name evidence="6" type="ORF">CXG81DRAFT_26513</name>
</gene>
<evidence type="ECO:0000256" key="3">
    <source>
        <dbReference type="ARBA" id="ARBA00023212"/>
    </source>
</evidence>
<accession>A0A4P9WUV2</accession>
<organism evidence="5 7">
    <name type="scientific">Caulochytrium protostelioides</name>
    <dbReference type="NCBI Taxonomy" id="1555241"/>
    <lineage>
        <taxon>Eukaryota</taxon>
        <taxon>Fungi</taxon>
        <taxon>Fungi incertae sedis</taxon>
        <taxon>Chytridiomycota</taxon>
        <taxon>Chytridiomycota incertae sedis</taxon>
        <taxon>Chytridiomycetes</taxon>
        <taxon>Caulochytriales</taxon>
        <taxon>Caulochytriaceae</taxon>
        <taxon>Caulochytrium</taxon>
    </lineage>
</organism>
<sequence length="256" mass="28883">MSWNGFKKAVSRATTTVMQSTGQVDKTVDPQFDAESARFHKLEQQTEQLYTESRGYLDAVRAMTLAQQRIAETLEAFYEEGSEGSRSGRAYKTAVERLDADIRLNLDPTYRETVLDPIGKLLATFPHFNEALKKRSKKQLDYDRTRTTVRKLIEKPSDDPTRLPRAEAEARAAQDVYERLNAQLLTEIPKLVDMRVGYMEPCFEALVKSQALYAETALREVNDIARYFPEASPAGQEGAVESVLDQIKGLAICAHV</sequence>
<dbReference type="PANTHER" id="PTHR47174:SF3">
    <property type="entry name" value="BRIDGING INTEGRATOR 3"/>
    <property type="match status" value="1"/>
</dbReference>
<dbReference type="STRING" id="1555241.A0A4P9WUV2"/>
<name>A0A4P9WUV2_9FUNG</name>
<proteinExistence type="predicted"/>
<protein>
    <submittedName>
        <fullName evidence="5">BAR-domain-containing protein</fullName>
    </submittedName>
</protein>
<dbReference type="FunFam" id="1.20.1270.60:FF:000014">
    <property type="entry name" value="Protein hob3, variant"/>
    <property type="match status" value="1"/>
</dbReference>
<dbReference type="AlphaFoldDB" id="A0A4P9WUV2"/>
<comment type="subcellular location">
    <subcellularLocation>
        <location evidence="1">Cytoplasm</location>
        <location evidence="1">Cytoskeleton</location>
    </subcellularLocation>
</comment>
<dbReference type="Proteomes" id="UP000274922">
    <property type="component" value="Unassembled WGS sequence"/>
</dbReference>
<dbReference type="GO" id="GO:0008289">
    <property type="term" value="F:lipid binding"/>
    <property type="evidence" value="ECO:0007669"/>
    <property type="project" value="TreeGrafter"/>
</dbReference>
<reference evidence="7 8" key="1">
    <citation type="journal article" date="2018" name="Nat. Microbiol.">
        <title>Leveraging single-cell genomics to expand the fungal tree of life.</title>
        <authorList>
            <person name="Ahrendt S.R."/>
            <person name="Quandt C.A."/>
            <person name="Ciobanu D."/>
            <person name="Clum A."/>
            <person name="Salamov A."/>
            <person name="Andreopoulos B."/>
            <person name="Cheng J.F."/>
            <person name="Woyke T."/>
            <person name="Pelin A."/>
            <person name="Henrissat B."/>
            <person name="Reynolds N.K."/>
            <person name="Benny G.L."/>
            <person name="Smith M.E."/>
            <person name="James T.Y."/>
            <person name="Grigoriev I.V."/>
        </authorList>
    </citation>
    <scope>NUCLEOTIDE SEQUENCE [LARGE SCALE GENOMIC DNA]</scope>
    <source>
        <strain evidence="7 8">ATCC 52028</strain>
    </source>
</reference>
<reference evidence="5" key="3">
    <citation type="submission" date="2018-08" db="EMBL/GenBank/DDBJ databases">
        <title>Leveraging single-cell genomics to expand the Fungal Tree of Life.</title>
        <authorList>
            <consortium name="DOE Joint Genome Institute"/>
            <person name="Ahrendt S.R."/>
            <person name="Quandt C.A."/>
            <person name="Ciobanu D."/>
            <person name="Clum A."/>
            <person name="Salamov A."/>
            <person name="Andreopoulos B."/>
            <person name="Cheng J.-F."/>
            <person name="Woyke T."/>
            <person name="Pelin A."/>
            <person name="Henrissat B."/>
            <person name="Reynolds N."/>
            <person name="Benny G.L."/>
            <person name="Smith M.E."/>
            <person name="James T.Y."/>
            <person name="Grigoriev I.V."/>
        </authorList>
    </citation>
    <scope>NUCLEOTIDE SEQUENCE</scope>
    <source>
        <strain evidence="5">ATCC 52028</strain>
    </source>
</reference>
<dbReference type="GO" id="GO:0043332">
    <property type="term" value="C:mating projection tip"/>
    <property type="evidence" value="ECO:0007669"/>
    <property type="project" value="TreeGrafter"/>
</dbReference>
<dbReference type="PROSITE" id="PS51021">
    <property type="entry name" value="BAR"/>
    <property type="match status" value="1"/>
</dbReference>
<evidence type="ECO:0000313" key="5">
    <source>
        <dbReference type="EMBL" id="RKO96362.1"/>
    </source>
</evidence>
<dbReference type="InterPro" id="IPR046982">
    <property type="entry name" value="BIN3/RVS161-like"/>
</dbReference>
<dbReference type="PANTHER" id="PTHR47174">
    <property type="entry name" value="BRIDGING INTEGRATOR 3"/>
    <property type="match status" value="1"/>
</dbReference>
<keyword evidence="3" id="KW-0206">Cytoskeleton</keyword>
<dbReference type="InterPro" id="IPR027267">
    <property type="entry name" value="AH/BAR_dom_sf"/>
</dbReference>
<dbReference type="SMART" id="SM00721">
    <property type="entry name" value="BAR"/>
    <property type="match status" value="1"/>
</dbReference>
<dbReference type="GO" id="GO:0031097">
    <property type="term" value="C:medial cortex"/>
    <property type="evidence" value="ECO:0007669"/>
    <property type="project" value="TreeGrafter"/>
</dbReference>
<reference evidence="6" key="2">
    <citation type="submission" date="2018-04" db="EMBL/GenBank/DDBJ databases">
        <title>Leveraging single-cell genomics to expand the Fungal Tree of Life.</title>
        <authorList>
            <consortium name="DOE Joint Genome Institute"/>
            <person name="Ahrendt S.R."/>
            <person name="Quandt C.A."/>
            <person name="Ciobanu D."/>
            <person name="Clum A."/>
            <person name="Salamov A."/>
            <person name="Andreopoulos B."/>
            <person name="Cheng J.-F."/>
            <person name="Woyke T."/>
            <person name="Pelin A."/>
            <person name="Henrissat B."/>
            <person name="Benny G.L."/>
            <person name="Smith M.E."/>
            <person name="James T.Y."/>
            <person name="Grigoriev I.V."/>
        </authorList>
    </citation>
    <scope>NUCLEOTIDE SEQUENCE</scope>
    <source>
        <strain evidence="6">ATCC 52028</strain>
    </source>
</reference>
<dbReference type="Gene3D" id="1.20.1270.60">
    <property type="entry name" value="Arfaptin homology (AH) domain/BAR domain"/>
    <property type="match status" value="1"/>
</dbReference>
<keyword evidence="8" id="KW-1185">Reference proteome</keyword>